<keyword evidence="9 13" id="KW-0051">Antiviral defense</keyword>
<dbReference type="Pfam" id="PF22702">
    <property type="entry name" value="Cas9_RuvC"/>
    <property type="match status" value="1"/>
</dbReference>
<dbReference type="EC" id="3.1.-.-" evidence="13"/>
<evidence type="ECO:0000256" key="12">
    <source>
        <dbReference type="ARBA" id="ARBA00046380"/>
    </source>
</evidence>
<feature type="active site" description="For RuvC-like nuclease domain" evidence="13">
    <location>
        <position position="10"/>
    </location>
</feature>
<dbReference type="NCBIfam" id="TIGR01865">
    <property type="entry name" value="cas_Csn1"/>
    <property type="match status" value="1"/>
</dbReference>
<evidence type="ECO:0000259" key="15">
    <source>
        <dbReference type="PROSITE" id="PS51749"/>
    </source>
</evidence>
<keyword evidence="5 13" id="KW-0255">Endonuclease</keyword>
<feature type="domain" description="HNH Cas9-type" evidence="15">
    <location>
        <begin position="769"/>
        <end position="927"/>
    </location>
</feature>
<dbReference type="Proteomes" id="UP000522720">
    <property type="component" value="Unassembled WGS sequence"/>
</dbReference>
<feature type="coiled-coil region" evidence="14">
    <location>
        <begin position="323"/>
        <end position="350"/>
    </location>
</feature>
<dbReference type="GO" id="GO:0016787">
    <property type="term" value="F:hydrolase activity"/>
    <property type="evidence" value="ECO:0007669"/>
    <property type="project" value="UniProtKB-KW"/>
</dbReference>
<evidence type="ECO:0000256" key="2">
    <source>
        <dbReference type="ARBA" id="ARBA00005244"/>
    </source>
</evidence>
<feature type="binding site" evidence="13">
    <location>
        <position position="765"/>
    </location>
    <ligand>
        <name>Mg(2+)</name>
        <dbReference type="ChEBI" id="CHEBI:18420"/>
        <label>1</label>
    </ligand>
</feature>
<evidence type="ECO:0000256" key="11">
    <source>
        <dbReference type="ARBA" id="ARBA00023211"/>
    </source>
</evidence>
<evidence type="ECO:0000256" key="8">
    <source>
        <dbReference type="ARBA" id="ARBA00022884"/>
    </source>
</evidence>
<comment type="subunit">
    <text evidence="12 13">Monomer. Binds crRNA and tracrRNA.</text>
</comment>
<dbReference type="InterPro" id="IPR003615">
    <property type="entry name" value="HNH_nuc"/>
</dbReference>
<keyword evidence="7 13" id="KW-0460">Magnesium</keyword>
<evidence type="ECO:0000256" key="13">
    <source>
        <dbReference type="HAMAP-Rule" id="MF_01480"/>
    </source>
</evidence>
<dbReference type="GO" id="GO:0051607">
    <property type="term" value="P:defense response to virus"/>
    <property type="evidence" value="ECO:0007669"/>
    <property type="project" value="UniProtKB-UniRule"/>
</dbReference>
<comment type="similarity">
    <text evidence="2">Belongs to the CRISPR-associated protein Cas9 family. Subtype II-A subfamily.</text>
</comment>
<dbReference type="GO" id="GO:0003677">
    <property type="term" value="F:DNA binding"/>
    <property type="evidence" value="ECO:0007669"/>
    <property type="project" value="UniProtKB-UniRule"/>
</dbReference>
<keyword evidence="11" id="KW-0464">Manganese</keyword>
<feature type="binding site" evidence="13">
    <location>
        <position position="10"/>
    </location>
    <ligand>
        <name>Mg(2+)</name>
        <dbReference type="ChEBI" id="CHEBI:18420"/>
        <label>1</label>
    </ligand>
</feature>
<feature type="binding site" evidence="13">
    <location>
        <position position="10"/>
    </location>
    <ligand>
        <name>Mg(2+)</name>
        <dbReference type="ChEBI" id="CHEBI:18420"/>
        <label>2</label>
    </ligand>
</feature>
<evidence type="ECO:0000256" key="5">
    <source>
        <dbReference type="ARBA" id="ARBA00022759"/>
    </source>
</evidence>
<comment type="domain">
    <text evidence="13">Has 2 endonuclease domains. The discontinuous RuvC-like domain cleaves the target DNA noncomplementary to crRNA while the HNH nuclease domain cleaves the target DNA complementary to crRNA.</text>
</comment>
<keyword evidence="10 13" id="KW-0238">DNA-binding</keyword>
<evidence type="ECO:0000256" key="3">
    <source>
        <dbReference type="ARBA" id="ARBA00022722"/>
    </source>
</evidence>
<keyword evidence="14" id="KW-0175">Coiled coil</keyword>
<comment type="caution">
    <text evidence="16">The sequence shown here is derived from an EMBL/GenBank/DDBJ whole genome shotgun (WGS) entry which is preliminary data.</text>
</comment>
<keyword evidence="4 13" id="KW-0479">Metal-binding</keyword>
<dbReference type="PROSITE" id="PS51749">
    <property type="entry name" value="HNH_CAS9"/>
    <property type="match status" value="1"/>
</dbReference>
<dbReference type="Pfam" id="PF13395">
    <property type="entry name" value="HNH_4"/>
    <property type="match status" value="1"/>
</dbReference>
<feature type="binding site" evidence="13">
    <location>
        <position position="761"/>
    </location>
    <ligand>
        <name>Mg(2+)</name>
        <dbReference type="ChEBI" id="CHEBI:18420"/>
        <label>1</label>
    </ligand>
</feature>
<dbReference type="Pfam" id="PF16592">
    <property type="entry name" value="Cas9_REC"/>
    <property type="match status" value="1"/>
</dbReference>
<dbReference type="InterPro" id="IPR032237">
    <property type="entry name" value="Cas9_PI"/>
</dbReference>
<dbReference type="GO" id="GO:0046872">
    <property type="term" value="F:metal ion binding"/>
    <property type="evidence" value="ECO:0007669"/>
    <property type="project" value="UniProtKB-UniRule"/>
</dbReference>
<evidence type="ECO:0000256" key="14">
    <source>
        <dbReference type="SAM" id="Coils"/>
    </source>
</evidence>
<dbReference type="InterPro" id="IPR033114">
    <property type="entry name" value="HNH_CAS9"/>
</dbReference>
<evidence type="ECO:0000256" key="10">
    <source>
        <dbReference type="ARBA" id="ARBA00023125"/>
    </source>
</evidence>
<keyword evidence="8 13" id="KW-0694">RNA-binding</keyword>
<accession>A0A7X6MZ61</accession>
<comment type="similarity">
    <text evidence="13">Belongs to the CRISPR-associated Cas9 family.</text>
</comment>
<dbReference type="InterPro" id="IPR055228">
    <property type="entry name" value="Cas9_RuvC"/>
</dbReference>
<comment type="function">
    <text evidence="13">CRISPR (clustered regularly interspaced short palindromic repeat) is an adaptive immune system that provides protection against mobile genetic elements (viruses, transposable elements and conjugative plasmids). CRISPR clusters contain spacers, sequences complementary to antecedent mobile elements, and target invading nucleic acids. CRISPR clusters are transcribed and processed into CRISPR RNA (crRNA). In type II CRISPR systems correct processing of pre-crRNA requires a trans-encoded small RNA (tracrRNA), endogenous ribonuclease 3 (rnc) and this protein. The tracrRNA serves as a guide for ribonuclease 3-aided processing of pre-crRNA. Subsequently Cas9/crRNA/tracrRNA endonucleolytically cleaves linear or circular dsDNA target complementary to the spacer; Cas9 is inactive in the absence of the 2 guide RNAs (gRNA). Cas9 recognizes the protospacer adjacent motif (PAM) in the CRISPR repeat sequences to help distinguish self versus nonself, as targets within the bacterial CRISPR locus do not have PAMs. PAM recognition is also required for catalytic activity.</text>
</comment>
<name>A0A7X6MZ61_9STRE</name>
<comment type="cofactor">
    <cofactor evidence="1 13">
        <name>Mg(2+)</name>
        <dbReference type="ChEBI" id="CHEBI:18420"/>
    </cofactor>
</comment>
<dbReference type="InterPro" id="IPR028629">
    <property type="entry name" value="Cas9"/>
</dbReference>
<evidence type="ECO:0000313" key="17">
    <source>
        <dbReference type="Proteomes" id="UP000522720"/>
    </source>
</evidence>
<dbReference type="RefSeq" id="WP_168548033.1">
    <property type="nucleotide sequence ID" value="NZ_JAAXPR010000001.1"/>
</dbReference>
<evidence type="ECO:0000256" key="1">
    <source>
        <dbReference type="ARBA" id="ARBA00001946"/>
    </source>
</evidence>
<keyword evidence="6 13" id="KW-0378">Hydrolase</keyword>
<keyword evidence="3 13" id="KW-0540">Nuclease</keyword>
<feature type="binding site" evidence="13">
    <location>
        <position position="765"/>
    </location>
    <ligand>
        <name>Mg(2+)</name>
        <dbReference type="ChEBI" id="CHEBI:18420"/>
        <label>2</label>
    </ligand>
</feature>
<dbReference type="HAMAP" id="MF_01480">
    <property type="entry name" value="Cas9"/>
    <property type="match status" value="1"/>
</dbReference>
<dbReference type="EMBL" id="JAAXPR010000001">
    <property type="protein sequence ID" value="NKZ19267.1"/>
    <property type="molecule type" value="Genomic_DNA"/>
</dbReference>
<feature type="coiled-coil region" evidence="14">
    <location>
        <begin position="766"/>
        <end position="793"/>
    </location>
</feature>
<dbReference type="Pfam" id="PF16595">
    <property type="entry name" value="Cas9_PI"/>
    <property type="match status" value="1"/>
</dbReference>
<keyword evidence="17" id="KW-1185">Reference proteome</keyword>
<dbReference type="GO" id="GO:0003723">
    <property type="term" value="F:RNA binding"/>
    <property type="evidence" value="ECO:0007669"/>
    <property type="project" value="UniProtKB-UniRule"/>
</dbReference>
<proteinExistence type="inferred from homology"/>
<evidence type="ECO:0000256" key="9">
    <source>
        <dbReference type="ARBA" id="ARBA00023118"/>
    </source>
</evidence>
<reference evidence="16 17" key="1">
    <citation type="submission" date="2020-04" db="EMBL/GenBank/DDBJ databases">
        <title>MicrobeNet Type strains.</title>
        <authorList>
            <person name="Nicholson A.C."/>
        </authorList>
    </citation>
    <scope>NUCLEOTIDE SEQUENCE [LARGE SCALE GENOMIC DNA]</scope>
    <source>
        <strain evidence="16 17">CCUG 69612</strain>
    </source>
</reference>
<evidence type="ECO:0000256" key="6">
    <source>
        <dbReference type="ARBA" id="ARBA00022801"/>
    </source>
</evidence>
<evidence type="ECO:0000256" key="4">
    <source>
        <dbReference type="ARBA" id="ARBA00022723"/>
    </source>
</evidence>
<feature type="binding site" evidence="13">
    <location>
        <position position="988"/>
    </location>
    <ligand>
        <name>Mg(2+)</name>
        <dbReference type="ChEBI" id="CHEBI:18420"/>
        <label>2</label>
    </ligand>
</feature>
<dbReference type="InterPro" id="IPR032240">
    <property type="entry name" value="Cas9_REC"/>
</dbReference>
<gene>
    <name evidence="13 16" type="primary">cas9</name>
    <name evidence="16" type="ORF">HF992_00065</name>
</gene>
<feature type="active site" description="Proton acceptor for HNH nuclease domain" evidence="13">
    <location>
        <position position="846"/>
    </location>
</feature>
<evidence type="ECO:0000313" key="16">
    <source>
        <dbReference type="EMBL" id="NKZ19267.1"/>
    </source>
</evidence>
<dbReference type="GO" id="GO:0043571">
    <property type="term" value="P:maintenance of CRISPR repeat elements"/>
    <property type="evidence" value="ECO:0007669"/>
    <property type="project" value="UniProtKB-UniRule"/>
</dbReference>
<evidence type="ECO:0000256" key="7">
    <source>
        <dbReference type="ARBA" id="ARBA00022842"/>
    </source>
</evidence>
<dbReference type="GO" id="GO:0004519">
    <property type="term" value="F:endonuclease activity"/>
    <property type="evidence" value="ECO:0007669"/>
    <property type="project" value="UniProtKB-UniRule"/>
</dbReference>
<protein>
    <recommendedName>
        <fullName evidence="13">CRISPR-associated endonuclease Cas9</fullName>
        <ecNumber evidence="13">3.1.-.-</ecNumber>
    </recommendedName>
</protein>
<organism evidence="16 17">
    <name type="scientific">Streptococcus ovuberis</name>
    <dbReference type="NCBI Taxonomy" id="1936207"/>
    <lineage>
        <taxon>Bacteria</taxon>
        <taxon>Bacillati</taxon>
        <taxon>Bacillota</taxon>
        <taxon>Bacilli</taxon>
        <taxon>Lactobacillales</taxon>
        <taxon>Streptococcaceae</taxon>
        <taxon>Streptococcus</taxon>
    </lineage>
</organism>
<sequence>MKKPYSIAIDLGTNSVGWCLITDDYKVPAKRLPVMGNTGKTHIKKNLMGVLLFDEGQVAAERRMKRVFRRRLTRRRNRLRYLQEIFAEPMQQVDETFFHRLDDTFLRVEDKQWHKYPIFGTLAEELAYHETFPTIYHLRQHLADSPEKADLRLVYLALAHIIKFRGHFLHEGKLTSEHTDVQPLFEQFLEVFDGLRGTGLSRQPLMVKDILTAKLSKSKKVEQVLALTQGLDKETKAALKQFLNLTVGLQANFTSIFSLPEDVKLQLSKDSYEDDLQGLLTQLGDSRYEELFQVVKQLSDAIVLSGILTTNEATHAKLSAVMVKRYQDHKDDLQKLKDCLKETSRDLYREVFSAKSKTGYTAYIEQGLSQDAFYKYLKGILKAVEGREYFLEKIEQDNFLRKQRTFDNGSIPHQLHLEELRAILNRQGKHYPFLEENKAKIEQILTFRIPYYVGPLANGQSQFAWLSRKSDDKIRPWNFDEIVDKEASATAFIDKLTNRDTYLPDEKVLPKHSLLYQEFTVYNELTKIRYEAEGQEKPRFFGANMKQEIVDHVFKEHRKVTQKVLMAHLDNEFPQFRITGLIGLDNEKGAFNASLSTYHDLKKILGRDFLDQPDNQEVLEELVHTLTVFEDKEMIKQRLSQHFSGTILKQLARRHYTGWGRLSRKLIHGLRDAHSRKTILDYLIDDGYSNRNFMQLINDDGLSFKKYIADAQEQHDSEDIKQVIADLPGSPAIKKGIWQSIKIVDELVKVMGYAPEHIIIEMARENQTTARGRKNAQERLKRLEEALGGLGSAILKEKKPDYIEGDVQNHHLQNDALYLYYLQNGTDMYTGDALDVNKLPDYDIDHIIPRSFIKDDSLDNRVLTISKENRKKLDNVPSMEVVAKMRPFWEQLYRSRLISKRKYDNLTKASRGGLTEEDKARFIKRQLVETRQITKHVARLLDERFNPTVLDGKRQRTVQVLTLKASLTSQFRELFGLHKVREINDYHHAHDAYLNAVIGKALLTRYPQLAPEFVYGEYHVRKRSITDAKATEKTFFYSNLMNMFQETIRLSNDVIIERPMVEINEETGEIAWNKKKHMATVKKVLSYPQVNIVKKTEIQSGRFTKETVLPKGDSDKLIARKTKEVYLDPKKYGGVDSPTVAYAVLVVASVEKGKAKKLKQVKDLVGVTIMERQQFEKDPIAFLEAKGYRQIQNHHMIKLPKYSLFEFENGRRRLLASSGELQKGNQLVLPHHLVTLLYHAQRVDGKNAGDHLTYLKEHRALFDELFEMIVANAQRFVSKPKAVESLIEQFTQKKETSDLKELAKSFLELLKFTAYGAPAELKFLGKTIPRQRYMTVTECLSAILVHQSVTGLYETRIDLSKLGDD</sequence>